<gene>
    <name evidence="1" type="ORF">HaLaN_05012</name>
</gene>
<protein>
    <submittedName>
        <fullName evidence="1">Uncharacterized protein</fullName>
    </submittedName>
</protein>
<proteinExistence type="predicted"/>
<dbReference type="Gene3D" id="3.10.110.10">
    <property type="entry name" value="Ubiquitin Conjugating Enzyme"/>
    <property type="match status" value="1"/>
</dbReference>
<feature type="non-terminal residue" evidence="1">
    <location>
        <position position="80"/>
    </location>
</feature>
<keyword evidence="2" id="KW-1185">Reference proteome</keyword>
<feature type="non-terminal residue" evidence="1">
    <location>
        <position position="1"/>
    </location>
</feature>
<dbReference type="Proteomes" id="UP000485058">
    <property type="component" value="Unassembled WGS sequence"/>
</dbReference>
<name>A0A699Z324_HAELA</name>
<sequence length="80" mass="8960">MRWLEQDLSCCLAAAMAKKKRRLPAAFRASPSGTFKQEQDEELVALEAIYADAFTRDPDSRGFSLTVVPHPGLVEDNHVR</sequence>
<accession>A0A699Z324</accession>
<dbReference type="InterPro" id="IPR016135">
    <property type="entry name" value="UBQ-conjugating_enzyme/RWD"/>
</dbReference>
<dbReference type="AlphaFoldDB" id="A0A699Z324"/>
<comment type="caution">
    <text evidence="1">The sequence shown here is derived from an EMBL/GenBank/DDBJ whole genome shotgun (WGS) entry which is preliminary data.</text>
</comment>
<reference evidence="1 2" key="1">
    <citation type="submission" date="2020-02" db="EMBL/GenBank/DDBJ databases">
        <title>Draft genome sequence of Haematococcus lacustris strain NIES-144.</title>
        <authorList>
            <person name="Morimoto D."/>
            <person name="Nakagawa S."/>
            <person name="Yoshida T."/>
            <person name="Sawayama S."/>
        </authorList>
    </citation>
    <scope>NUCLEOTIDE SEQUENCE [LARGE SCALE GENOMIC DNA]</scope>
    <source>
        <strain evidence="1 2">NIES-144</strain>
    </source>
</reference>
<evidence type="ECO:0000313" key="2">
    <source>
        <dbReference type="Proteomes" id="UP000485058"/>
    </source>
</evidence>
<evidence type="ECO:0000313" key="1">
    <source>
        <dbReference type="EMBL" id="GFH09802.1"/>
    </source>
</evidence>
<dbReference type="EMBL" id="BLLF01000264">
    <property type="protein sequence ID" value="GFH09802.1"/>
    <property type="molecule type" value="Genomic_DNA"/>
</dbReference>
<organism evidence="1 2">
    <name type="scientific">Haematococcus lacustris</name>
    <name type="common">Green alga</name>
    <name type="synonym">Haematococcus pluvialis</name>
    <dbReference type="NCBI Taxonomy" id="44745"/>
    <lineage>
        <taxon>Eukaryota</taxon>
        <taxon>Viridiplantae</taxon>
        <taxon>Chlorophyta</taxon>
        <taxon>core chlorophytes</taxon>
        <taxon>Chlorophyceae</taxon>
        <taxon>CS clade</taxon>
        <taxon>Chlamydomonadales</taxon>
        <taxon>Haematococcaceae</taxon>
        <taxon>Haematococcus</taxon>
    </lineage>
</organism>